<feature type="compositionally biased region" description="Acidic residues" evidence="1">
    <location>
        <begin position="101"/>
        <end position="119"/>
    </location>
</feature>
<feature type="compositionally biased region" description="Low complexity" evidence="1">
    <location>
        <begin position="139"/>
        <end position="148"/>
    </location>
</feature>
<dbReference type="PANTHER" id="PTHR15175:SF0">
    <property type="entry name" value="SH3 DOMAIN-CONTAINING PROTEIN C23A1.17"/>
    <property type="match status" value="1"/>
</dbReference>
<feature type="compositionally biased region" description="Acidic residues" evidence="1">
    <location>
        <begin position="316"/>
        <end position="326"/>
    </location>
</feature>
<feature type="compositionally biased region" description="Basic and acidic residues" evidence="1">
    <location>
        <begin position="82"/>
        <end position="100"/>
    </location>
</feature>
<accession>C4YDR9</accession>
<feature type="region of interest" description="Disordered" evidence="1">
    <location>
        <begin position="1"/>
        <end position="54"/>
    </location>
</feature>
<evidence type="ECO:0000259" key="2">
    <source>
        <dbReference type="Pfam" id="PF25459"/>
    </source>
</evidence>
<dbReference type="EMBL" id="CH672346">
    <property type="protein sequence ID" value="EEQ42455.1"/>
    <property type="molecule type" value="Genomic_DNA"/>
</dbReference>
<feature type="domain" description="BBC1/AIM3 cysteine proteinase-fold" evidence="2">
    <location>
        <begin position="589"/>
        <end position="727"/>
    </location>
</feature>
<dbReference type="Proteomes" id="UP000001429">
    <property type="component" value="Chromosome 1"/>
</dbReference>
<feature type="compositionally biased region" description="Basic and acidic residues" evidence="1">
    <location>
        <begin position="120"/>
        <end position="131"/>
    </location>
</feature>
<sequence length="727" mass="79615">MRRKEERNKRKAEEREKLKHLKETHQNADVPSKIATHGTGDSIHTPTSPIKNNELPEVHDAIKETEVPAPGAIEPEAVDIEGDYKKDDPNFGERNVHAGDEDAQEVEEEEEEEEEEETEEDKRRKLIERMAKISGGRNMFGMMGMPTPFGAPPQRTPSTKKRDTAKESSSNTVTSHQRESVPPASEPPTSPISKSVSQKIHVPPSAIPTRVSDLASSEFSHDSSSIAEDDEESDIDRHQVSSNVLENEIGTDKTINLSKDINAEIEGAGYEADLSEAAKNEERKEYGIPQAPPVSSAPVPPPPPPHHPHPHHTSDETEVPEVDSEQEEPHPPIPSRAPPVPVSVPAPAPAPAPTSAPAAAPPIPESNAPAPFQSRHVEEDEEDEESSSDGDFEFAGASPHNQLPQRSQSGSRPAAPAPPPPIPSAAVPDSRPPPPPIPVGEPPKRAATDFPSLVSSNEEENAPTVRKSLDSTVTRSKSLRKHSTVASQFSSNFAMNGWWLEDELPDELASQLGSDLVYEVDSNALAKRGNRTVEYKDYYILWYDLSQLVIEVAYDVNDSENSARLINQYVKPTPPLGTGQAFPILDQATQLLGDRVDNDLVRYLFELNSDILPIIGNKSFGVTVYKVVRTPSVNNSTKLGEVLPGDILYIKGGNFSHKGLIGHKSTTLGEGEPYTAVIYEFDPVKEKFKVIEQDQSGHIIKGSYKISDMTSGRLRVFRPVGRQFVGW</sequence>
<dbReference type="OrthoDB" id="207120at2759"/>
<dbReference type="HOGENOM" id="CLU_003021_0_0_1"/>
<dbReference type="InterPro" id="IPR051864">
    <property type="entry name" value="NCF2_NOXA1"/>
</dbReference>
<dbReference type="VEuPathDB" id="FungiDB:CAWG_00666"/>
<proteinExistence type="predicted"/>
<dbReference type="Pfam" id="PF25459">
    <property type="entry name" value="AIM3_BBC1_C"/>
    <property type="match status" value="1"/>
</dbReference>
<dbReference type="OMA" id="KAIFEYK"/>
<reference evidence="3 4" key="1">
    <citation type="journal article" date="2009" name="Nature">
        <title>Evolution of pathogenicity and sexual reproduction in eight Candida genomes.</title>
        <authorList>
            <person name="Butler G."/>
            <person name="Rasmussen M.D."/>
            <person name="Lin M.F."/>
            <person name="Santos M.A."/>
            <person name="Sakthikumar S."/>
            <person name="Munro C.A."/>
            <person name="Rheinbay E."/>
            <person name="Grabherr M."/>
            <person name="Forche A."/>
            <person name="Reedy J.L."/>
            <person name="Agrafioti I."/>
            <person name="Arnaud M.B."/>
            <person name="Bates S."/>
            <person name="Brown A.J."/>
            <person name="Brunke S."/>
            <person name="Costanzo M.C."/>
            <person name="Fitzpatrick D.A."/>
            <person name="de Groot P.W."/>
            <person name="Harris D."/>
            <person name="Hoyer L.L."/>
            <person name="Hube B."/>
            <person name="Klis F.M."/>
            <person name="Kodira C."/>
            <person name="Lennard N."/>
            <person name="Logue M.E."/>
            <person name="Martin R."/>
            <person name="Neiman A.M."/>
            <person name="Nikolaou E."/>
            <person name="Quail M.A."/>
            <person name="Quinn J."/>
            <person name="Santos M.C."/>
            <person name="Schmitzberger F.F."/>
            <person name="Sherlock G."/>
            <person name="Shah P."/>
            <person name="Silverstein K.A."/>
            <person name="Skrzypek M.S."/>
            <person name="Soll D."/>
            <person name="Staggs R."/>
            <person name="Stansfield I."/>
            <person name="Stumpf M.P."/>
            <person name="Sudbery P.E."/>
            <person name="Srikantha T."/>
            <person name="Zeng Q."/>
            <person name="Berman J."/>
            <person name="Berriman M."/>
            <person name="Heitman J."/>
            <person name="Gow N.A."/>
            <person name="Lorenz M.C."/>
            <person name="Birren B.W."/>
            <person name="Kellis M."/>
            <person name="Cuomo C.A."/>
        </authorList>
    </citation>
    <scope>NUCLEOTIDE SEQUENCE [LARGE SCALE GENOMIC DNA]</scope>
    <source>
        <strain evidence="3 4">WO-1</strain>
    </source>
</reference>
<name>C4YDR9_CANAW</name>
<feature type="compositionally biased region" description="Basic and acidic residues" evidence="1">
    <location>
        <begin position="276"/>
        <end position="286"/>
    </location>
</feature>
<feature type="region of interest" description="Disordered" evidence="1">
    <location>
        <begin position="272"/>
        <end position="481"/>
    </location>
</feature>
<feature type="compositionally biased region" description="Polar residues" evidence="1">
    <location>
        <begin position="399"/>
        <end position="411"/>
    </location>
</feature>
<dbReference type="PaxDb" id="5476-C4YDR9"/>
<feature type="compositionally biased region" description="Acidic residues" evidence="1">
    <location>
        <begin position="379"/>
        <end position="392"/>
    </location>
</feature>
<evidence type="ECO:0000313" key="3">
    <source>
        <dbReference type="EMBL" id="EEQ42455.1"/>
    </source>
</evidence>
<feature type="compositionally biased region" description="Pro residues" evidence="1">
    <location>
        <begin position="430"/>
        <end position="441"/>
    </location>
</feature>
<feature type="compositionally biased region" description="Basic and acidic residues" evidence="1">
    <location>
        <begin position="1"/>
        <end position="26"/>
    </location>
</feature>
<evidence type="ECO:0000313" key="4">
    <source>
        <dbReference type="Proteomes" id="UP000001429"/>
    </source>
</evidence>
<dbReference type="AlphaFoldDB" id="C4YDR9"/>
<evidence type="ECO:0000256" key="1">
    <source>
        <dbReference type="SAM" id="MobiDB-lite"/>
    </source>
</evidence>
<feature type="compositionally biased region" description="Polar residues" evidence="1">
    <location>
        <begin position="42"/>
        <end position="51"/>
    </location>
</feature>
<dbReference type="InterPro" id="IPR057402">
    <property type="entry name" value="AIM3_BBC1_C"/>
</dbReference>
<dbReference type="PANTHER" id="PTHR15175">
    <property type="entry name" value="NEUTROPHIL CYTOSOLIC FACTOR 2, NEUTROPHIL NADPH OXIDASE FACTOR 2"/>
    <property type="match status" value="1"/>
</dbReference>
<keyword evidence="4" id="KW-1185">Reference proteome</keyword>
<organism evidence="3 4">
    <name type="scientific">Candida albicans (strain WO-1)</name>
    <name type="common">Yeast</name>
    <dbReference type="NCBI Taxonomy" id="294748"/>
    <lineage>
        <taxon>Eukaryota</taxon>
        <taxon>Fungi</taxon>
        <taxon>Dikarya</taxon>
        <taxon>Ascomycota</taxon>
        <taxon>Saccharomycotina</taxon>
        <taxon>Pichiomycetes</taxon>
        <taxon>Debaryomycetaceae</taxon>
        <taxon>Candida/Lodderomyces clade</taxon>
        <taxon>Candida</taxon>
    </lineage>
</organism>
<feature type="compositionally biased region" description="Pro residues" evidence="1">
    <location>
        <begin position="331"/>
        <end position="364"/>
    </location>
</feature>
<protein>
    <recommendedName>
        <fullName evidence="2">BBC1/AIM3 cysteine proteinase-fold domain-containing protein</fullName>
    </recommendedName>
</protein>
<gene>
    <name evidence="3" type="ORF">CAWG_00666</name>
</gene>
<feature type="region of interest" description="Disordered" evidence="1">
    <location>
        <begin position="81"/>
        <end position="258"/>
    </location>
</feature>